<feature type="domain" description="Exonuclease VII large subunit C-terminal" evidence="7">
    <location>
        <begin position="123"/>
        <end position="341"/>
    </location>
</feature>
<dbReference type="Proteomes" id="UP000242497">
    <property type="component" value="Unassembled WGS sequence"/>
</dbReference>
<keyword evidence="1 5" id="KW-0963">Cytoplasm</keyword>
<proteinExistence type="inferred from homology"/>
<gene>
    <name evidence="5" type="primary">xseA</name>
    <name evidence="9" type="ORF">SAMN02744037_00535</name>
</gene>
<keyword evidence="3 5" id="KW-0378">Hydrolase</keyword>
<dbReference type="PANTHER" id="PTHR30008:SF0">
    <property type="entry name" value="EXODEOXYRIBONUCLEASE 7 LARGE SUBUNIT"/>
    <property type="match status" value="1"/>
</dbReference>
<dbReference type="NCBIfam" id="TIGR00237">
    <property type="entry name" value="xseA"/>
    <property type="match status" value="1"/>
</dbReference>
<dbReference type="InterPro" id="IPR025824">
    <property type="entry name" value="OB-fold_nuc-bd_dom"/>
</dbReference>
<comment type="function">
    <text evidence="5">Bidirectionally degrades single-stranded DNA into large acid-insoluble oligonucleotides, which are then degraded further into small acid-soluble oligonucleotides.</text>
</comment>
<dbReference type="GO" id="GO:0009318">
    <property type="term" value="C:exodeoxyribonuclease VII complex"/>
    <property type="evidence" value="ECO:0007669"/>
    <property type="project" value="UniProtKB-UniRule"/>
</dbReference>
<sequence>MKLKALSVSEINSYIKRILVNDPILYNLKVKGEISNLKIHSSGNVYLSLKDKNSKINCVMFKNNRPLDIDLKEGLNIVASGYISLYEKDGSYQFYINFIEIEGIGNLYIKFMKLRDELEKEGLFDKKYKKSIPAMPKNIGVITSSTGAAIRDIINVISRRYPKVNIKIYSVLVQGEKSAEDIVKAIDFFNKFSNVDVIILGRGGGSIEELWSFNEEIVARSIFKSQIPIISAVGHETDFTISDFVADFRAPTPSAAAEIAVPSYLDVKYKLENIKHRIDKTFKNIIDKDRVKLENVKKGILFTYSNFILKDKKIELDSIFEDMNKAVVNKIKFKKDQLNHLGKNLHSLSPLSVMSRGYALVEKESKLVKNPKNLNLGDNIKILFKKADIDCKIENINLKEVD</sequence>
<dbReference type="HAMAP" id="MF_00378">
    <property type="entry name" value="Exonuc_7_L"/>
    <property type="match status" value="1"/>
</dbReference>
<comment type="subcellular location">
    <subcellularLocation>
        <location evidence="5 6">Cytoplasm</location>
    </subcellularLocation>
</comment>
<evidence type="ECO:0000256" key="2">
    <source>
        <dbReference type="ARBA" id="ARBA00022722"/>
    </source>
</evidence>
<comment type="subunit">
    <text evidence="5">Heterooligomer composed of large and small subunits.</text>
</comment>
<comment type="catalytic activity">
    <reaction evidence="5 6">
        <text>Exonucleolytic cleavage in either 5'- to 3'- or 3'- to 5'-direction to yield nucleoside 5'-phosphates.</text>
        <dbReference type="EC" id="3.1.11.6"/>
    </reaction>
</comment>
<keyword evidence="10" id="KW-1185">Reference proteome</keyword>
<evidence type="ECO:0000313" key="10">
    <source>
        <dbReference type="Proteomes" id="UP000242497"/>
    </source>
</evidence>
<evidence type="ECO:0000256" key="1">
    <source>
        <dbReference type="ARBA" id="ARBA00022490"/>
    </source>
</evidence>
<dbReference type="STRING" id="1123349.SAMN02744037_00535"/>
<evidence type="ECO:0000256" key="3">
    <source>
        <dbReference type="ARBA" id="ARBA00022801"/>
    </source>
</evidence>
<dbReference type="OrthoDB" id="9802795at2"/>
<keyword evidence="4 5" id="KW-0269">Exonuclease</keyword>
<evidence type="ECO:0000256" key="6">
    <source>
        <dbReference type="RuleBase" id="RU004355"/>
    </source>
</evidence>
<dbReference type="RefSeq" id="WP_072887038.1">
    <property type="nucleotide sequence ID" value="NZ_FRAE01000009.1"/>
</dbReference>
<feature type="domain" description="OB-fold nucleic acid binding" evidence="8">
    <location>
        <begin position="6"/>
        <end position="99"/>
    </location>
</feature>
<dbReference type="EMBL" id="FRAE01000009">
    <property type="protein sequence ID" value="SHJ65419.1"/>
    <property type="molecule type" value="Genomic_DNA"/>
</dbReference>
<evidence type="ECO:0000259" key="8">
    <source>
        <dbReference type="Pfam" id="PF13742"/>
    </source>
</evidence>
<dbReference type="AlphaFoldDB" id="A0A1M6L2W3"/>
<evidence type="ECO:0000259" key="7">
    <source>
        <dbReference type="Pfam" id="PF02601"/>
    </source>
</evidence>
<dbReference type="GO" id="GO:0005737">
    <property type="term" value="C:cytoplasm"/>
    <property type="evidence" value="ECO:0007669"/>
    <property type="project" value="UniProtKB-SubCell"/>
</dbReference>
<dbReference type="GO" id="GO:0003676">
    <property type="term" value="F:nucleic acid binding"/>
    <property type="evidence" value="ECO:0007669"/>
    <property type="project" value="InterPro"/>
</dbReference>
<reference evidence="10" key="1">
    <citation type="submission" date="2016-11" db="EMBL/GenBank/DDBJ databases">
        <authorList>
            <person name="Varghese N."/>
            <person name="Submissions S."/>
        </authorList>
    </citation>
    <scope>NUCLEOTIDE SEQUENCE [LARGE SCALE GENOMIC DNA]</scope>
    <source>
        <strain evidence="10">DSM 15518</strain>
    </source>
</reference>
<dbReference type="InterPro" id="IPR003753">
    <property type="entry name" value="Exonuc_VII_L"/>
</dbReference>
<evidence type="ECO:0000256" key="4">
    <source>
        <dbReference type="ARBA" id="ARBA00022839"/>
    </source>
</evidence>
<organism evidence="9 10">
    <name type="scientific">Tepidibacter formicigenes DSM 15518</name>
    <dbReference type="NCBI Taxonomy" id="1123349"/>
    <lineage>
        <taxon>Bacteria</taxon>
        <taxon>Bacillati</taxon>
        <taxon>Bacillota</taxon>
        <taxon>Clostridia</taxon>
        <taxon>Peptostreptococcales</taxon>
        <taxon>Peptostreptococcaceae</taxon>
        <taxon>Tepidibacter</taxon>
    </lineage>
</organism>
<dbReference type="Pfam" id="PF13742">
    <property type="entry name" value="tRNA_anti_2"/>
    <property type="match status" value="1"/>
</dbReference>
<comment type="similarity">
    <text evidence="5 6">Belongs to the XseA family.</text>
</comment>
<dbReference type="GO" id="GO:0008855">
    <property type="term" value="F:exodeoxyribonuclease VII activity"/>
    <property type="evidence" value="ECO:0007669"/>
    <property type="project" value="UniProtKB-UniRule"/>
</dbReference>
<dbReference type="CDD" id="cd04489">
    <property type="entry name" value="ExoVII_LU_OBF"/>
    <property type="match status" value="1"/>
</dbReference>
<dbReference type="PANTHER" id="PTHR30008">
    <property type="entry name" value="EXODEOXYRIBONUCLEASE 7 LARGE SUBUNIT"/>
    <property type="match status" value="1"/>
</dbReference>
<accession>A0A1M6L2W3</accession>
<dbReference type="EC" id="3.1.11.6" evidence="5"/>
<name>A0A1M6L2W3_9FIRM</name>
<dbReference type="GO" id="GO:0006308">
    <property type="term" value="P:DNA catabolic process"/>
    <property type="evidence" value="ECO:0007669"/>
    <property type="project" value="UniProtKB-UniRule"/>
</dbReference>
<evidence type="ECO:0000313" key="9">
    <source>
        <dbReference type="EMBL" id="SHJ65419.1"/>
    </source>
</evidence>
<keyword evidence="2 5" id="KW-0540">Nuclease</keyword>
<dbReference type="Pfam" id="PF02601">
    <property type="entry name" value="Exonuc_VII_L"/>
    <property type="match status" value="1"/>
</dbReference>
<protein>
    <recommendedName>
        <fullName evidence="5">Exodeoxyribonuclease 7 large subunit</fullName>
        <ecNumber evidence="5">3.1.11.6</ecNumber>
    </recommendedName>
    <alternativeName>
        <fullName evidence="5">Exodeoxyribonuclease VII large subunit</fullName>
        <shortName evidence="5">Exonuclease VII large subunit</shortName>
    </alternativeName>
</protein>
<evidence type="ECO:0000256" key="5">
    <source>
        <dbReference type="HAMAP-Rule" id="MF_00378"/>
    </source>
</evidence>
<dbReference type="InterPro" id="IPR020579">
    <property type="entry name" value="Exonuc_VII_lsu_C"/>
</dbReference>